<organism evidence="6">
    <name type="scientific">Menopon gallinae</name>
    <name type="common">poultry shaft louse</name>
    <dbReference type="NCBI Taxonomy" id="328185"/>
    <lineage>
        <taxon>Eukaryota</taxon>
        <taxon>Metazoa</taxon>
        <taxon>Ecdysozoa</taxon>
        <taxon>Arthropoda</taxon>
        <taxon>Hexapoda</taxon>
        <taxon>Insecta</taxon>
        <taxon>Pterygota</taxon>
        <taxon>Neoptera</taxon>
        <taxon>Paraneoptera</taxon>
        <taxon>Psocodea</taxon>
        <taxon>Troctomorpha</taxon>
        <taxon>Phthiraptera</taxon>
        <taxon>Amblycera</taxon>
        <taxon>Menoponidae</taxon>
        <taxon>Menopon</taxon>
    </lineage>
</organism>
<dbReference type="PRINTS" id="PR00014">
    <property type="entry name" value="FNTYPEIII"/>
</dbReference>
<dbReference type="SMART" id="SM00408">
    <property type="entry name" value="IGc2"/>
    <property type="match status" value="3"/>
</dbReference>
<feature type="domain" description="Fibronectin type-III" evidence="5">
    <location>
        <begin position="337"/>
        <end position="432"/>
    </location>
</feature>
<evidence type="ECO:0000256" key="1">
    <source>
        <dbReference type="ARBA" id="ARBA00022737"/>
    </source>
</evidence>
<feature type="domain" description="Fibronectin type-III" evidence="5">
    <location>
        <begin position="437"/>
        <end position="537"/>
    </location>
</feature>
<dbReference type="PANTHER" id="PTHR44170">
    <property type="entry name" value="PROTEIN SIDEKICK"/>
    <property type="match status" value="1"/>
</dbReference>
<keyword evidence="2" id="KW-1015">Disulfide bond</keyword>
<evidence type="ECO:0000313" key="6">
    <source>
        <dbReference type="EMBL" id="KAL0266339.1"/>
    </source>
</evidence>
<dbReference type="GO" id="GO:0009653">
    <property type="term" value="P:anatomical structure morphogenesis"/>
    <property type="evidence" value="ECO:0007669"/>
    <property type="project" value="UniProtKB-ARBA"/>
</dbReference>
<protein>
    <recommendedName>
        <fullName evidence="7">Down syndrome cell adhesion molecule-like protein Dscam2</fullName>
    </recommendedName>
</protein>
<dbReference type="AlphaFoldDB" id="A0AAW2H939"/>
<dbReference type="PROSITE" id="PS50835">
    <property type="entry name" value="IG_LIKE"/>
    <property type="match status" value="3"/>
</dbReference>
<proteinExistence type="predicted"/>
<evidence type="ECO:0000259" key="5">
    <source>
        <dbReference type="PROSITE" id="PS50853"/>
    </source>
</evidence>
<dbReference type="FunFam" id="2.60.40.10:FF:000498">
    <property type="entry name" value="Down syndrome cell adhesion molecule, isoform J"/>
    <property type="match status" value="1"/>
</dbReference>
<dbReference type="Gene3D" id="2.60.40.10">
    <property type="entry name" value="Immunoglobulins"/>
    <property type="match status" value="6"/>
</dbReference>
<dbReference type="InterPro" id="IPR003599">
    <property type="entry name" value="Ig_sub"/>
</dbReference>
<sequence>MERSSSRTSNVRAIKRRTLAWQRIRRAFPPGRPSRSKLWVALPEIEPFTFNENGVNGGSSVRILCSMIDGDQPIDIQWLKDGQPLGEYRRKTQKLDENTVILSLRKLQLEDSGNYTCVARNVAGSASRSSVLRVKVPPRWILEPTDKAFAQGSDARVECKADGFPKPQVTWKRAAGDTPGNYIDLKPNNPNMRVEDGTLSIMNIQKSNEGYYMCEAVNGIGSGLSAVILISVQAPPHFEIKSRNQTSRRDEPAVLQCEAKGEKPIGILWNMNGKRLDPKSDNRYTIREEILPGGVLSDLSIKRTERTDSADFTCVATNSFGSDDMTIHMIVQEVPEVPYGLKILDKSGTSVQLSWAAPYDGNSPIERYTIEYKIAKGTWEADIVRVLVPGNENEAEVFNLRPATAYHLRIVAKNEIGSSEPSDVVTIITAEEAPSGTPTGVRVEAPDQHTLKVFWKPPEKEHWNGEILGYYVGYKLASSEKPYLFETVEFSKEEGREHHLQIGNLKTYTQYGVVVQAFNKVGQGPMSEEIRQYTAEGVPEAPPHDATCTTLTSQTIRLSWISPPLSSANGIIKGYKVIYGPADTWYDESTKDTKITSSSETILHGLKKYTNFQHADLGLHLRRRRCSLFTNSLPDGTRRSRSSICRESPRHVGRIDSGQLEAPCSAERNSHPIHRLHKRRQRGGEG</sequence>
<feature type="domain" description="Ig-like" evidence="4">
    <location>
        <begin position="138"/>
        <end position="231"/>
    </location>
</feature>
<evidence type="ECO:0000259" key="4">
    <source>
        <dbReference type="PROSITE" id="PS50835"/>
    </source>
</evidence>
<dbReference type="Pfam" id="PF00041">
    <property type="entry name" value="fn3"/>
    <property type="match status" value="3"/>
</dbReference>
<reference evidence="6" key="1">
    <citation type="journal article" date="2024" name="Gigascience">
        <title>Chromosome-level genome of the poultry shaft louse Menopon gallinae provides insight into the host-switching and adaptive evolution of parasitic lice.</title>
        <authorList>
            <person name="Xu Y."/>
            <person name="Ma L."/>
            <person name="Liu S."/>
            <person name="Liang Y."/>
            <person name="Liu Q."/>
            <person name="He Z."/>
            <person name="Tian L."/>
            <person name="Duan Y."/>
            <person name="Cai W."/>
            <person name="Li H."/>
            <person name="Song F."/>
        </authorList>
    </citation>
    <scope>NUCLEOTIDE SEQUENCE</scope>
    <source>
        <strain evidence="6">Cailab_2023a</strain>
    </source>
</reference>
<feature type="domain" description="Fibronectin type-III" evidence="5">
    <location>
        <begin position="542"/>
        <end position="640"/>
    </location>
</feature>
<dbReference type="InterPro" id="IPR007110">
    <property type="entry name" value="Ig-like_dom"/>
</dbReference>
<dbReference type="SMART" id="SM00409">
    <property type="entry name" value="IG"/>
    <property type="match status" value="3"/>
</dbReference>
<dbReference type="GO" id="GO:0098609">
    <property type="term" value="P:cell-cell adhesion"/>
    <property type="evidence" value="ECO:0007669"/>
    <property type="project" value="TreeGrafter"/>
</dbReference>
<evidence type="ECO:0000256" key="3">
    <source>
        <dbReference type="SAM" id="MobiDB-lite"/>
    </source>
</evidence>
<dbReference type="InterPro" id="IPR036116">
    <property type="entry name" value="FN3_sf"/>
</dbReference>
<evidence type="ECO:0008006" key="7">
    <source>
        <dbReference type="Google" id="ProtNLM"/>
    </source>
</evidence>
<dbReference type="PANTHER" id="PTHR44170:SF58">
    <property type="entry name" value="PROTEIN TURTLE HOMOLOG A-LIKE ISOFORM X1"/>
    <property type="match status" value="1"/>
</dbReference>
<keyword evidence="1" id="KW-0677">Repeat</keyword>
<feature type="compositionally biased region" description="Basic residues" evidence="3">
    <location>
        <begin position="671"/>
        <end position="686"/>
    </location>
</feature>
<dbReference type="CDD" id="cd00063">
    <property type="entry name" value="FN3"/>
    <property type="match status" value="3"/>
</dbReference>
<dbReference type="SUPFAM" id="SSF48726">
    <property type="entry name" value="Immunoglobulin"/>
    <property type="match status" value="3"/>
</dbReference>
<dbReference type="InterPro" id="IPR003598">
    <property type="entry name" value="Ig_sub2"/>
</dbReference>
<dbReference type="PROSITE" id="PS50853">
    <property type="entry name" value="FN3"/>
    <property type="match status" value="3"/>
</dbReference>
<dbReference type="GO" id="GO:0030154">
    <property type="term" value="P:cell differentiation"/>
    <property type="evidence" value="ECO:0007669"/>
    <property type="project" value="UniProtKB-ARBA"/>
</dbReference>
<dbReference type="InterPro" id="IPR036179">
    <property type="entry name" value="Ig-like_dom_sf"/>
</dbReference>
<dbReference type="InterPro" id="IPR003961">
    <property type="entry name" value="FN3_dom"/>
</dbReference>
<dbReference type="FunFam" id="2.60.40.10:FF:000333">
    <property type="entry name" value="Down syndrome cell adhesion molecule"/>
    <property type="match status" value="1"/>
</dbReference>
<dbReference type="Pfam" id="PF13927">
    <property type="entry name" value="Ig_3"/>
    <property type="match status" value="1"/>
</dbReference>
<dbReference type="SUPFAM" id="SSF49265">
    <property type="entry name" value="Fibronectin type III"/>
    <property type="match status" value="2"/>
</dbReference>
<feature type="domain" description="Ig-like" evidence="4">
    <location>
        <begin position="43"/>
        <end position="133"/>
    </location>
</feature>
<dbReference type="FunFam" id="2.60.40.10:FF:000719">
    <property type="entry name" value="nephrin isoform X1"/>
    <property type="match status" value="1"/>
</dbReference>
<evidence type="ECO:0000256" key="2">
    <source>
        <dbReference type="ARBA" id="ARBA00023157"/>
    </source>
</evidence>
<gene>
    <name evidence="6" type="ORF">PYX00_008912</name>
</gene>
<dbReference type="Pfam" id="PF07679">
    <property type="entry name" value="I-set"/>
    <property type="match status" value="2"/>
</dbReference>
<dbReference type="SMART" id="SM00060">
    <property type="entry name" value="FN3"/>
    <property type="match status" value="3"/>
</dbReference>
<comment type="caution">
    <text evidence="6">The sequence shown here is derived from an EMBL/GenBank/DDBJ whole genome shotgun (WGS) entry which is preliminary data.</text>
</comment>
<name>A0AAW2H939_9NEOP</name>
<feature type="domain" description="Ig-like" evidence="4">
    <location>
        <begin position="236"/>
        <end position="328"/>
    </location>
</feature>
<accession>A0AAW2H939</accession>
<feature type="region of interest" description="Disordered" evidence="3">
    <location>
        <begin position="656"/>
        <end position="686"/>
    </location>
</feature>
<dbReference type="FunFam" id="2.60.40.10:FF:000311">
    <property type="entry name" value="Down syndrome cell adhesion molecule, isoform D"/>
    <property type="match status" value="1"/>
</dbReference>
<dbReference type="InterPro" id="IPR013098">
    <property type="entry name" value="Ig_I-set"/>
</dbReference>
<dbReference type="FunFam" id="2.60.40.10:FF:000828">
    <property type="entry name" value="Protogenin"/>
    <property type="match status" value="1"/>
</dbReference>
<dbReference type="InterPro" id="IPR013783">
    <property type="entry name" value="Ig-like_fold"/>
</dbReference>
<dbReference type="EMBL" id="JARGDH010000005">
    <property type="protein sequence ID" value="KAL0266339.1"/>
    <property type="molecule type" value="Genomic_DNA"/>
</dbReference>